<evidence type="ECO:0000259" key="1">
    <source>
        <dbReference type="PROSITE" id="PS50995"/>
    </source>
</evidence>
<protein>
    <submittedName>
        <fullName evidence="2">MarR family winged helix-turn-helix transcriptional regulator</fullName>
    </submittedName>
</protein>
<dbReference type="SUPFAM" id="SSF46785">
    <property type="entry name" value="Winged helix' DNA-binding domain"/>
    <property type="match status" value="1"/>
</dbReference>
<feature type="domain" description="HTH marR-type" evidence="1">
    <location>
        <begin position="1"/>
        <end position="143"/>
    </location>
</feature>
<organism evidence="2 3">
    <name type="scientific">Lysobacter korlensis</name>
    <dbReference type="NCBI Taxonomy" id="553636"/>
    <lineage>
        <taxon>Bacteria</taxon>
        <taxon>Pseudomonadati</taxon>
        <taxon>Pseudomonadota</taxon>
        <taxon>Gammaproteobacteria</taxon>
        <taxon>Lysobacterales</taxon>
        <taxon>Lysobacteraceae</taxon>
        <taxon>Lysobacter</taxon>
    </lineage>
</organism>
<name>A0ABV6RVP8_9GAMM</name>
<dbReference type="PANTHER" id="PTHR33164">
    <property type="entry name" value="TRANSCRIPTIONAL REGULATOR, MARR FAMILY"/>
    <property type="match status" value="1"/>
</dbReference>
<comment type="caution">
    <text evidence="2">The sequence shown here is derived from an EMBL/GenBank/DDBJ whole genome shotgun (WGS) entry which is preliminary data.</text>
</comment>
<proteinExistence type="predicted"/>
<dbReference type="Proteomes" id="UP001589896">
    <property type="component" value="Unassembled WGS sequence"/>
</dbReference>
<dbReference type="EMBL" id="JBHLTG010000005">
    <property type="protein sequence ID" value="MFC0679988.1"/>
    <property type="molecule type" value="Genomic_DNA"/>
</dbReference>
<gene>
    <name evidence="2" type="ORF">ACFFGH_19305</name>
</gene>
<evidence type="ECO:0000313" key="2">
    <source>
        <dbReference type="EMBL" id="MFC0679988.1"/>
    </source>
</evidence>
<dbReference type="Gene3D" id="1.10.10.10">
    <property type="entry name" value="Winged helix-like DNA-binding domain superfamily/Winged helix DNA-binding domain"/>
    <property type="match status" value="1"/>
</dbReference>
<reference evidence="2 3" key="1">
    <citation type="submission" date="2024-09" db="EMBL/GenBank/DDBJ databases">
        <authorList>
            <person name="Sun Q."/>
            <person name="Mori K."/>
        </authorList>
    </citation>
    <scope>NUCLEOTIDE SEQUENCE [LARGE SCALE GENOMIC DNA]</scope>
    <source>
        <strain evidence="2 3">KCTC 23076</strain>
    </source>
</reference>
<dbReference type="Pfam" id="PF01047">
    <property type="entry name" value="MarR"/>
    <property type="match status" value="1"/>
</dbReference>
<dbReference type="PANTHER" id="PTHR33164:SF99">
    <property type="entry name" value="MARR FAMILY REGULATORY PROTEIN"/>
    <property type="match status" value="1"/>
</dbReference>
<dbReference type="SMART" id="SM00347">
    <property type="entry name" value="HTH_MARR"/>
    <property type="match status" value="1"/>
</dbReference>
<dbReference type="RefSeq" id="WP_386671320.1">
    <property type="nucleotide sequence ID" value="NZ_JBHLTG010000005.1"/>
</dbReference>
<accession>A0ABV6RVP8</accession>
<dbReference type="InterPro" id="IPR036388">
    <property type="entry name" value="WH-like_DNA-bd_sf"/>
</dbReference>
<sequence>MVERLNEGELAAYFALRSAGDRLQQAVARQLKSHDLTEVQFSILARLVDSTSGLRMSDLARVLVVTKSGLTYQAGQLERRGLIARESSEVDDRAVVVRATPQGADLIRKVMPGHIALVRELFIDRLDPREVATVRDALSRVGAPGEA</sequence>
<dbReference type="InterPro" id="IPR036390">
    <property type="entry name" value="WH_DNA-bd_sf"/>
</dbReference>
<dbReference type="InterPro" id="IPR039422">
    <property type="entry name" value="MarR/SlyA-like"/>
</dbReference>
<dbReference type="InterPro" id="IPR000835">
    <property type="entry name" value="HTH_MarR-typ"/>
</dbReference>
<dbReference type="PROSITE" id="PS50995">
    <property type="entry name" value="HTH_MARR_2"/>
    <property type="match status" value="1"/>
</dbReference>
<evidence type="ECO:0000313" key="3">
    <source>
        <dbReference type="Proteomes" id="UP001589896"/>
    </source>
</evidence>
<keyword evidence="3" id="KW-1185">Reference proteome</keyword>